<dbReference type="InterPro" id="IPR050493">
    <property type="entry name" value="FAD-dep_Monooxygenase_BioMet"/>
</dbReference>
<dbReference type="GO" id="GO:0004497">
    <property type="term" value="F:monooxygenase activity"/>
    <property type="evidence" value="ECO:0007669"/>
    <property type="project" value="UniProtKB-KW"/>
</dbReference>
<feature type="domain" description="FAD-binding" evidence="3">
    <location>
        <begin position="5"/>
        <end position="343"/>
    </location>
</feature>
<dbReference type="EMBL" id="CP048630">
    <property type="protein sequence ID" value="QIB34243.1"/>
    <property type="molecule type" value="Genomic_DNA"/>
</dbReference>
<dbReference type="SUPFAM" id="SSF51905">
    <property type="entry name" value="FAD/NAD(P)-binding domain"/>
    <property type="match status" value="1"/>
</dbReference>
<dbReference type="Gene3D" id="3.50.50.60">
    <property type="entry name" value="FAD/NAD(P)-binding domain"/>
    <property type="match status" value="1"/>
</dbReference>
<evidence type="ECO:0000259" key="3">
    <source>
        <dbReference type="Pfam" id="PF01494"/>
    </source>
</evidence>
<dbReference type="PANTHER" id="PTHR13789">
    <property type="entry name" value="MONOOXYGENASE"/>
    <property type="match status" value="1"/>
</dbReference>
<dbReference type="Pfam" id="PF01494">
    <property type="entry name" value="FAD_binding_3"/>
    <property type="match status" value="1"/>
</dbReference>
<dbReference type="GO" id="GO:0071949">
    <property type="term" value="F:FAD binding"/>
    <property type="evidence" value="ECO:0007669"/>
    <property type="project" value="InterPro"/>
</dbReference>
<dbReference type="RefSeq" id="WP_163075388.1">
    <property type="nucleotide sequence ID" value="NZ_CP048630.1"/>
</dbReference>
<dbReference type="AlphaFoldDB" id="A0A6P1YQ23"/>
<evidence type="ECO:0000256" key="1">
    <source>
        <dbReference type="ARBA" id="ARBA00023002"/>
    </source>
</evidence>
<dbReference type="Proteomes" id="UP000464751">
    <property type="component" value="Chromosome"/>
</dbReference>
<protein>
    <submittedName>
        <fullName evidence="4">NAD(P)-binding protein</fullName>
    </submittedName>
</protein>
<gene>
    <name evidence="4" type="ORF">G3A50_11390</name>
</gene>
<evidence type="ECO:0000313" key="4">
    <source>
        <dbReference type="EMBL" id="QIB34243.1"/>
    </source>
</evidence>
<keyword evidence="2" id="KW-0503">Monooxygenase</keyword>
<sequence length="376" mass="40818">MDQNTRIAVIGAGIAGLTVAGLLQQQGYQVRVYEQAARFWRIGAGIILGASTAKVMRRLGIEDGMVRAGIKPDAFVSRDVASGRILNELVFDAAREADFGGPFVNIHRADLHRLLVSRLKPGTIHFDHRLDGLDEGPGAAVLSFDNGERVEADIVIGADGIHSRVREAILGREPPRYIGKVALRAVFPSARAAGVPMRDCTKWWGADRHLLAYFMTDRRDECYVMAAVPSEEWGADTPPAPGTREDFLSAFPNAHPDLTALLEAVDNVSLLPICDRERNDVWSAGRAVLMGDACHAVRPFMAAGGSMAIEDAAILSRAIAACDSPEAAFRTYVANRVPRVGDVQRISAENSWLKLPGDTGWFFGYDPFTDTLDHAA</sequence>
<dbReference type="PANTHER" id="PTHR13789:SF309">
    <property type="entry name" value="PUTATIVE (AFU_ORTHOLOGUE AFUA_6G14510)-RELATED"/>
    <property type="match status" value="1"/>
</dbReference>
<dbReference type="InterPro" id="IPR002938">
    <property type="entry name" value="FAD-bd"/>
</dbReference>
<keyword evidence="5" id="KW-1185">Reference proteome</keyword>
<accession>A0A6P1YQ23</accession>
<evidence type="ECO:0000313" key="5">
    <source>
        <dbReference type="Proteomes" id="UP000464751"/>
    </source>
</evidence>
<proteinExistence type="predicted"/>
<dbReference type="SUPFAM" id="SSF54373">
    <property type="entry name" value="FAD-linked reductases, C-terminal domain"/>
    <property type="match status" value="1"/>
</dbReference>
<dbReference type="PRINTS" id="PR00420">
    <property type="entry name" value="RNGMNOXGNASE"/>
</dbReference>
<evidence type="ECO:0000256" key="2">
    <source>
        <dbReference type="ARBA" id="ARBA00023033"/>
    </source>
</evidence>
<keyword evidence="1" id="KW-0560">Oxidoreductase</keyword>
<name>A0A6P1YQ23_9HYPH</name>
<organism evidence="4 5">
    <name type="scientific">Ancylobacter pratisalsi</name>
    <dbReference type="NCBI Taxonomy" id="1745854"/>
    <lineage>
        <taxon>Bacteria</taxon>
        <taxon>Pseudomonadati</taxon>
        <taxon>Pseudomonadota</taxon>
        <taxon>Alphaproteobacteria</taxon>
        <taxon>Hyphomicrobiales</taxon>
        <taxon>Xanthobacteraceae</taxon>
        <taxon>Ancylobacter</taxon>
    </lineage>
</organism>
<reference evidence="4 5" key="1">
    <citation type="submission" date="2020-02" db="EMBL/GenBank/DDBJ databases">
        <authorList>
            <person name="Li G."/>
        </authorList>
    </citation>
    <scope>NUCLEOTIDE SEQUENCE [LARGE SCALE GENOMIC DNA]</scope>
    <source>
        <strain evidence="4 5">DSM 102029</strain>
    </source>
</reference>
<dbReference type="InterPro" id="IPR036188">
    <property type="entry name" value="FAD/NAD-bd_sf"/>
</dbReference>
<dbReference type="KEGG" id="apra:G3A50_11390"/>